<dbReference type="Gene3D" id="1.10.10.10">
    <property type="entry name" value="Winged helix-like DNA-binding domain superfamily/Winged helix DNA-binding domain"/>
    <property type="match status" value="1"/>
</dbReference>
<feature type="domain" description="ANTAR" evidence="3">
    <location>
        <begin position="171"/>
        <end position="232"/>
    </location>
</feature>
<dbReference type="RefSeq" id="WP_111904270.1">
    <property type="nucleotide sequence ID" value="NZ_QLNP01000081.1"/>
</dbReference>
<dbReference type="SMART" id="SM01012">
    <property type="entry name" value="ANTAR"/>
    <property type="match status" value="1"/>
</dbReference>
<dbReference type="PROSITE" id="PS50921">
    <property type="entry name" value="ANTAR"/>
    <property type="match status" value="1"/>
</dbReference>
<evidence type="ECO:0000313" key="5">
    <source>
        <dbReference type="Proteomes" id="UP000249166"/>
    </source>
</evidence>
<proteinExistence type="predicted"/>
<evidence type="ECO:0000256" key="1">
    <source>
        <dbReference type="ARBA" id="ARBA00023015"/>
    </source>
</evidence>
<dbReference type="SUPFAM" id="SSF55781">
    <property type="entry name" value="GAF domain-like"/>
    <property type="match status" value="1"/>
</dbReference>
<dbReference type="Pfam" id="PF13185">
    <property type="entry name" value="GAF_2"/>
    <property type="match status" value="1"/>
</dbReference>
<dbReference type="InterPro" id="IPR036388">
    <property type="entry name" value="WH-like_DNA-bd_sf"/>
</dbReference>
<organism evidence="4 5">
    <name type="scientific">Arthrobacter globiformis</name>
    <dbReference type="NCBI Taxonomy" id="1665"/>
    <lineage>
        <taxon>Bacteria</taxon>
        <taxon>Bacillati</taxon>
        <taxon>Actinomycetota</taxon>
        <taxon>Actinomycetes</taxon>
        <taxon>Micrococcales</taxon>
        <taxon>Micrococcaceae</taxon>
        <taxon>Arthrobacter</taxon>
    </lineage>
</organism>
<comment type="caution">
    <text evidence="4">The sequence shown here is derived from an EMBL/GenBank/DDBJ whole genome shotgun (WGS) entry which is preliminary data.</text>
</comment>
<dbReference type="InterPro" id="IPR005561">
    <property type="entry name" value="ANTAR"/>
</dbReference>
<dbReference type="InterPro" id="IPR029016">
    <property type="entry name" value="GAF-like_dom_sf"/>
</dbReference>
<sequence>MAQNSDEAPDDFEQLHGLITGTQDVKGFLDGMTGFAAGTMSRVTATGIECAVTLRRRKSRVTVAGSSAQAMLLDAIEQSLDDGPCVEAMRIGVPVLLADVSTDTRWPEFSKSLAAAGCRSVLGVPLDLEGGAAAVLNFFAPATGLFTPGTVQAAEIFADMASRTLDLALRLSASDQRADNLRAAMESRTSIDLACGIIMAQNRCTQDLAFEVLRRASSNRNQKLSAVAHEVIANVTDGNGQISTHFED</sequence>
<dbReference type="Proteomes" id="UP000249166">
    <property type="component" value="Unassembled WGS sequence"/>
</dbReference>
<dbReference type="GO" id="GO:0003723">
    <property type="term" value="F:RNA binding"/>
    <property type="evidence" value="ECO:0007669"/>
    <property type="project" value="InterPro"/>
</dbReference>
<evidence type="ECO:0000313" key="4">
    <source>
        <dbReference type="EMBL" id="RAM36931.1"/>
    </source>
</evidence>
<keyword evidence="4" id="KW-0808">Transferase</keyword>
<dbReference type="InterPro" id="IPR003018">
    <property type="entry name" value="GAF"/>
</dbReference>
<gene>
    <name evidence="4" type="ORF">DBZ45_12725</name>
</gene>
<dbReference type="AlphaFoldDB" id="A0A328HFL4"/>
<dbReference type="OrthoDB" id="3820533at2"/>
<dbReference type="Gene3D" id="3.30.450.40">
    <property type="match status" value="1"/>
</dbReference>
<keyword evidence="2" id="KW-0804">Transcription</keyword>
<accession>A0A328HFL4</accession>
<evidence type="ECO:0000256" key="2">
    <source>
        <dbReference type="ARBA" id="ARBA00023163"/>
    </source>
</evidence>
<dbReference type="GO" id="GO:0016301">
    <property type="term" value="F:kinase activity"/>
    <property type="evidence" value="ECO:0007669"/>
    <property type="project" value="UniProtKB-KW"/>
</dbReference>
<dbReference type="PIRSF" id="PIRSF036625">
    <property type="entry name" value="GAF_ANTAR"/>
    <property type="match status" value="1"/>
</dbReference>
<reference evidence="4 5" key="1">
    <citation type="submission" date="2018-04" db="EMBL/GenBank/DDBJ databases">
        <title>Bacteria isolated from cave deposits of Manipur.</title>
        <authorList>
            <person name="Sahoo D."/>
            <person name="Sarangthem I."/>
            <person name="Nandeibam J."/>
        </authorList>
    </citation>
    <scope>NUCLEOTIDE SEQUENCE [LARGE SCALE GENOMIC DNA]</scope>
    <source>
        <strain evidence="5">mrc11</strain>
    </source>
</reference>
<protein>
    <submittedName>
        <fullName evidence="4">Histidine kinase</fullName>
    </submittedName>
</protein>
<dbReference type="Pfam" id="PF03861">
    <property type="entry name" value="ANTAR"/>
    <property type="match status" value="1"/>
</dbReference>
<dbReference type="EMBL" id="QLNP01000081">
    <property type="protein sequence ID" value="RAM36931.1"/>
    <property type="molecule type" value="Genomic_DNA"/>
</dbReference>
<evidence type="ECO:0000259" key="3">
    <source>
        <dbReference type="PROSITE" id="PS50921"/>
    </source>
</evidence>
<name>A0A328HFL4_ARTGO</name>
<keyword evidence="4" id="KW-0418">Kinase</keyword>
<dbReference type="InterPro" id="IPR012074">
    <property type="entry name" value="GAF_ANTAR"/>
</dbReference>
<keyword evidence="1" id="KW-0805">Transcription regulation</keyword>